<feature type="transmembrane region" description="Helical" evidence="8">
    <location>
        <begin position="7"/>
        <end position="27"/>
    </location>
</feature>
<evidence type="ECO:0000256" key="4">
    <source>
        <dbReference type="ARBA" id="ARBA00022692"/>
    </source>
</evidence>
<dbReference type="Gene3D" id="2.40.170.20">
    <property type="entry name" value="TonB-dependent receptor, beta-barrel domain"/>
    <property type="match status" value="1"/>
</dbReference>
<keyword evidence="6 7" id="KW-0998">Cell outer membrane</keyword>
<evidence type="ECO:0000313" key="10">
    <source>
        <dbReference type="EMBL" id="MCU7695004.1"/>
    </source>
</evidence>
<dbReference type="InterPro" id="IPR036942">
    <property type="entry name" value="Beta-barrel_TonB_sf"/>
</dbReference>
<dbReference type="EMBL" id="JAOTPL010000016">
    <property type="protein sequence ID" value="MCU7695004.1"/>
    <property type="molecule type" value="Genomic_DNA"/>
</dbReference>
<dbReference type="InterPro" id="IPR037066">
    <property type="entry name" value="Plug_dom_sf"/>
</dbReference>
<keyword evidence="5 7" id="KW-0472">Membrane</keyword>
<dbReference type="InterPro" id="IPR023997">
    <property type="entry name" value="TonB-dep_OMP_SusC/RagA_CS"/>
</dbReference>
<dbReference type="InterPro" id="IPR012910">
    <property type="entry name" value="Plug_dom"/>
</dbReference>
<dbReference type="RefSeq" id="WP_263038489.1">
    <property type="nucleotide sequence ID" value="NZ_JAOTPL010000016.1"/>
</dbReference>
<dbReference type="PROSITE" id="PS00018">
    <property type="entry name" value="EF_HAND_1"/>
    <property type="match status" value="1"/>
</dbReference>
<evidence type="ECO:0000256" key="8">
    <source>
        <dbReference type="SAM" id="Phobius"/>
    </source>
</evidence>
<feature type="domain" description="TonB-dependent receptor plug" evidence="9">
    <location>
        <begin position="120"/>
        <end position="226"/>
    </location>
</feature>
<dbReference type="InterPro" id="IPR008969">
    <property type="entry name" value="CarboxyPept-like_regulatory"/>
</dbReference>
<keyword evidence="4 7" id="KW-0812">Transmembrane</keyword>
<evidence type="ECO:0000256" key="7">
    <source>
        <dbReference type="PROSITE-ProRule" id="PRU01360"/>
    </source>
</evidence>
<accession>A0AAE3IN99</accession>
<dbReference type="Gene3D" id="2.170.130.10">
    <property type="entry name" value="TonB-dependent receptor, plug domain"/>
    <property type="match status" value="1"/>
</dbReference>
<reference evidence="10" key="1">
    <citation type="submission" date="2022-10" db="EMBL/GenBank/DDBJ databases">
        <authorList>
            <person name="Kim H.S."/>
            <person name="Kim J.-S."/>
            <person name="Suh M.K."/>
            <person name="Eom M.K."/>
            <person name="Lee J.-S."/>
        </authorList>
    </citation>
    <scope>NUCLEOTIDE SEQUENCE</scope>
    <source>
        <strain evidence="10">LIP-5</strain>
    </source>
</reference>
<dbReference type="Pfam" id="PF07715">
    <property type="entry name" value="Plug"/>
    <property type="match status" value="1"/>
</dbReference>
<dbReference type="Proteomes" id="UP001209317">
    <property type="component" value="Unassembled WGS sequence"/>
</dbReference>
<keyword evidence="11" id="KW-1185">Reference proteome</keyword>
<comment type="caution">
    <text evidence="10">The sequence shown here is derived from an EMBL/GenBank/DDBJ whole genome shotgun (WGS) entry which is preliminary data.</text>
</comment>
<dbReference type="InterPro" id="IPR039426">
    <property type="entry name" value="TonB-dep_rcpt-like"/>
</dbReference>
<dbReference type="GO" id="GO:0009279">
    <property type="term" value="C:cell outer membrane"/>
    <property type="evidence" value="ECO:0007669"/>
    <property type="project" value="UniProtKB-SubCell"/>
</dbReference>
<dbReference type="InterPro" id="IPR018247">
    <property type="entry name" value="EF_Hand_1_Ca_BS"/>
</dbReference>
<keyword evidence="2 7" id="KW-0813">Transport</keyword>
<name>A0AAE3IN99_9BACT</name>
<evidence type="ECO:0000256" key="1">
    <source>
        <dbReference type="ARBA" id="ARBA00004571"/>
    </source>
</evidence>
<keyword evidence="3 7" id="KW-1134">Transmembrane beta strand</keyword>
<evidence type="ECO:0000259" key="9">
    <source>
        <dbReference type="Pfam" id="PF07715"/>
    </source>
</evidence>
<gene>
    <name evidence="10" type="ORF">OD355_10790</name>
</gene>
<dbReference type="SUPFAM" id="SSF49464">
    <property type="entry name" value="Carboxypeptidase regulatory domain-like"/>
    <property type="match status" value="1"/>
</dbReference>
<dbReference type="NCBIfam" id="TIGR04056">
    <property type="entry name" value="OMP_RagA_SusC"/>
    <property type="match status" value="1"/>
</dbReference>
<evidence type="ECO:0000256" key="2">
    <source>
        <dbReference type="ARBA" id="ARBA00022448"/>
    </source>
</evidence>
<dbReference type="SUPFAM" id="SSF56935">
    <property type="entry name" value="Porins"/>
    <property type="match status" value="1"/>
</dbReference>
<protein>
    <submittedName>
        <fullName evidence="10">SusC/RagA family TonB-linked outer membrane protein</fullName>
    </submittedName>
</protein>
<evidence type="ECO:0000256" key="5">
    <source>
        <dbReference type="ARBA" id="ARBA00023136"/>
    </source>
</evidence>
<dbReference type="AlphaFoldDB" id="A0AAE3IN99"/>
<dbReference type="PROSITE" id="PS52016">
    <property type="entry name" value="TONB_DEPENDENT_REC_3"/>
    <property type="match status" value="1"/>
</dbReference>
<comment type="similarity">
    <text evidence="7">Belongs to the TonB-dependent receptor family.</text>
</comment>
<proteinExistence type="inferred from homology"/>
<comment type="subcellular location">
    <subcellularLocation>
        <location evidence="1 7">Cell outer membrane</location>
        <topology evidence="1 7">Multi-pass membrane protein</topology>
    </subcellularLocation>
</comment>
<dbReference type="NCBIfam" id="TIGR04057">
    <property type="entry name" value="SusC_RagA_signa"/>
    <property type="match status" value="1"/>
</dbReference>
<dbReference type="Pfam" id="PF13715">
    <property type="entry name" value="CarbopepD_reg_2"/>
    <property type="match status" value="1"/>
</dbReference>
<dbReference type="InterPro" id="IPR023996">
    <property type="entry name" value="TonB-dep_OMP_SusC/RagA"/>
</dbReference>
<sequence>MKKISRFICYVHIVSFFIFLSSIYALAQDINVAGKIISSEDQKPLSQVSIMIEGTTRGSLSWNDGSFNLIAKNGDYLIFKSIGFDSVRLQAASSMTVIMSPNYIAGTEVVVIGYGRQQRKDVTSAISSISGEQLKEMPVGNINMALQSRIPGLQITSSGNQPGAGSMARIRGINSINVSNGPLYVIDGVITTGDIREINPEDVESIDVLKDASAAAIYGSRAAEGVIIITTKKGARGIASINYSGYFGIQKPVKTFDFINGKEYEMLRRLAYYDESGEILMLNDTTATKRFDNQLFNALELQSIREGKSYDWVSQILQNAPIHNHTISVASGNEKSKLYISGNYYNQDGIIKNSNLTRYSLNASGETQISERLKAILNTNISYVDNRLLDQQIYYNALTISPLMPYSDSTGESTIYKDPTKGTLFIINNPEVLTKSPTYKNDDRVLGNLALEYRIVKDLLYRTSFSADIYNSKNYFYAPRNININGSYTLGGYGSLQNFSYRDYTFENTLNYLYSLGIDHSLNALAGFTFEKRRQEFNYMIGTGFPSDKTSYKDMSLATKKTIGSSFHNWALTSQLARVIYKFKDRYIFNASIRRDGSSYFGENNRYGVFPSVSAAWRLIDEPFMNGLKLDATITDIKFRVSYGVIGNYNRTYNAIYSAMSSSGYPFDGKTVVKGYQINTSYLANKDLRWEQQHQFNVGVDLAFLNNRISFIADYYNKNIKDLLLDLPLPMSSAYVNQTINIARMNTKGVDLQLKIHLFKNNNFNWQTEFNYSVFKSQITELLPGIDSLRPDLKVGEAPNSLLIDYVYDGIYQAGTADSVIMRALGVKPGSVKIKDINNDGKINAYDMTIVGRTTPKGWGGIWNYMNYKGLSLTIFANYMFGHSIFNKAYQDYLYSDGRRLAIKEGLNFWTKEVKDINGNIIVEENTSTNIPRPNAFGNATKTSPTGTSSFAVQQGDYIRIRNITLGYDLPAKITEKIKLRSMNVYMQFLEPFLFTKYKGVDPEISQISTGTWSGSSYELYPRYRTTSLGVRVGF</sequence>
<keyword evidence="8" id="KW-1133">Transmembrane helix</keyword>
<evidence type="ECO:0000256" key="3">
    <source>
        <dbReference type="ARBA" id="ARBA00022452"/>
    </source>
</evidence>
<organism evidence="10 11">
    <name type="scientific">Haoranjiania flava</name>
    <dbReference type="NCBI Taxonomy" id="1856322"/>
    <lineage>
        <taxon>Bacteria</taxon>
        <taxon>Pseudomonadati</taxon>
        <taxon>Bacteroidota</taxon>
        <taxon>Chitinophagia</taxon>
        <taxon>Chitinophagales</taxon>
        <taxon>Chitinophagaceae</taxon>
        <taxon>Haoranjiania</taxon>
    </lineage>
</organism>
<evidence type="ECO:0000256" key="6">
    <source>
        <dbReference type="ARBA" id="ARBA00023237"/>
    </source>
</evidence>
<evidence type="ECO:0000313" key="11">
    <source>
        <dbReference type="Proteomes" id="UP001209317"/>
    </source>
</evidence>